<dbReference type="Proteomes" id="UP000015454">
    <property type="component" value="Unassembled WGS sequence"/>
</dbReference>
<keyword evidence="2" id="KW-1185">Reference proteome</keyword>
<proteinExistence type="predicted"/>
<dbReference type="AlphaFoldDB" id="T0FHQ8"/>
<gene>
    <name evidence="1" type="ORF">LEP1GSC050_0934</name>
</gene>
<name>T0FHQ8_9LEPT</name>
<dbReference type="STRING" id="1049789.LEP1GSC050_0934"/>
<evidence type="ECO:0000313" key="1">
    <source>
        <dbReference type="EMBL" id="EQA47112.1"/>
    </source>
</evidence>
<reference evidence="1" key="1">
    <citation type="submission" date="2013-05" db="EMBL/GenBank/DDBJ databases">
        <authorList>
            <person name="Harkins D.M."/>
            <person name="Durkin A.S."/>
            <person name="Brinkac L.M."/>
            <person name="Haft D.H."/>
            <person name="Selengut J.D."/>
            <person name="Sanka R."/>
            <person name="DePew J."/>
            <person name="Purushe J."/>
            <person name="Hartskeerl R.A."/>
            <person name="Ahmed A."/>
            <person name="van der Linden H."/>
            <person name="Goris M.G.A."/>
            <person name="Vinetz J.M."/>
            <person name="Sutton G.G."/>
            <person name="Nierman W.C."/>
            <person name="Fouts D.E."/>
        </authorList>
    </citation>
    <scope>NUCLEOTIDE SEQUENCE [LARGE SCALE GENOMIC DNA]</scope>
    <source>
        <strain evidence="1">5399</strain>
    </source>
</reference>
<comment type="caution">
    <text evidence="1">The sequence shown here is derived from an EMBL/GenBank/DDBJ whole genome shotgun (WGS) entry which is preliminary data.</text>
</comment>
<evidence type="ECO:0000313" key="2">
    <source>
        <dbReference type="Proteomes" id="UP000015454"/>
    </source>
</evidence>
<accession>T0FHQ8</accession>
<dbReference type="EMBL" id="AHMO02000004">
    <property type="protein sequence ID" value="EQA47112.1"/>
    <property type="molecule type" value="Genomic_DNA"/>
</dbReference>
<sequence>MSLVVVEGLRIFCNGITQIRFSYEFSAERYLKVWGKGRKIAGRSFFLLKYLIY</sequence>
<organism evidence="1 2">
    <name type="scientific">Leptospira broomii serovar Hurstbridge str. 5399</name>
    <dbReference type="NCBI Taxonomy" id="1049789"/>
    <lineage>
        <taxon>Bacteria</taxon>
        <taxon>Pseudomonadati</taxon>
        <taxon>Spirochaetota</taxon>
        <taxon>Spirochaetia</taxon>
        <taxon>Leptospirales</taxon>
        <taxon>Leptospiraceae</taxon>
        <taxon>Leptospira</taxon>
    </lineage>
</organism>
<protein>
    <submittedName>
        <fullName evidence="1">Uncharacterized protein</fullName>
    </submittedName>
</protein>